<dbReference type="SUPFAM" id="SSF48498">
    <property type="entry name" value="Tetracyclin repressor-like, C-terminal domain"/>
    <property type="match status" value="1"/>
</dbReference>
<dbReference type="RefSeq" id="WP_061568812.1">
    <property type="nucleotide sequence ID" value="NZ_LQYT01000038.1"/>
</dbReference>
<evidence type="ECO:0000259" key="5">
    <source>
        <dbReference type="PROSITE" id="PS50977"/>
    </source>
</evidence>
<dbReference type="Gene3D" id="1.10.357.10">
    <property type="entry name" value="Tetracycline Repressor, domain 2"/>
    <property type="match status" value="1"/>
</dbReference>
<dbReference type="OrthoDB" id="9814703at2"/>
<dbReference type="PRINTS" id="PR00455">
    <property type="entry name" value="HTHTETR"/>
</dbReference>
<evidence type="ECO:0000256" key="4">
    <source>
        <dbReference type="PROSITE-ProRule" id="PRU00335"/>
    </source>
</evidence>
<dbReference type="PANTHER" id="PTHR47506">
    <property type="entry name" value="TRANSCRIPTIONAL REGULATORY PROTEIN"/>
    <property type="match status" value="1"/>
</dbReference>
<dbReference type="InterPro" id="IPR036271">
    <property type="entry name" value="Tet_transcr_reg_TetR-rel_C_sf"/>
</dbReference>
<feature type="DNA-binding region" description="H-T-H motif" evidence="4">
    <location>
        <begin position="31"/>
        <end position="50"/>
    </location>
</feature>
<sequence>MKRELKRERTRRLLLDTAKALIQEKGCAGMTLNDIMERSGLSKGGIYHYVKSKDELLGWVLQEWLEETSRRFFAATVYEPKTFERPMKEIVASLPDLENPGSVGNQVFMYLLGKCHQPEVQEVMRQFYEGALQVSKQWIAAGQKAGFIPRSVDAGKTAELFVLISLGLRVRSFISSGHYVFASAEFAKLMAEMLRPSNHQSG</sequence>
<keyword evidence="1" id="KW-0805">Transcription regulation</keyword>
<evidence type="ECO:0000313" key="6">
    <source>
        <dbReference type="EMBL" id="KYD19487.1"/>
    </source>
</evidence>
<dbReference type="STRING" id="301148.B4135_0134"/>
<protein>
    <recommendedName>
        <fullName evidence="5">HTH tetR-type domain-containing protein</fullName>
    </recommendedName>
</protein>
<comment type="caution">
    <text evidence="6">The sequence shown here is derived from an EMBL/GenBank/DDBJ whole genome shotgun (WGS) entry which is preliminary data.</text>
</comment>
<dbReference type="EMBL" id="LQYT01000038">
    <property type="protein sequence ID" value="KYD19487.1"/>
    <property type="molecule type" value="Genomic_DNA"/>
</dbReference>
<evidence type="ECO:0000313" key="7">
    <source>
        <dbReference type="Proteomes" id="UP000075683"/>
    </source>
</evidence>
<dbReference type="SUPFAM" id="SSF46689">
    <property type="entry name" value="Homeodomain-like"/>
    <property type="match status" value="1"/>
</dbReference>
<name>A0A150M4E9_9BACI</name>
<organism evidence="6 7">
    <name type="scientific">Caldibacillus debilis</name>
    <dbReference type="NCBI Taxonomy" id="301148"/>
    <lineage>
        <taxon>Bacteria</taxon>
        <taxon>Bacillati</taxon>
        <taxon>Bacillota</taxon>
        <taxon>Bacilli</taxon>
        <taxon>Bacillales</taxon>
        <taxon>Bacillaceae</taxon>
        <taxon>Caldibacillus</taxon>
    </lineage>
</organism>
<dbReference type="PANTHER" id="PTHR47506:SF6">
    <property type="entry name" value="HTH-TYPE TRANSCRIPTIONAL REPRESSOR NEMR"/>
    <property type="match status" value="1"/>
</dbReference>
<evidence type="ECO:0000256" key="3">
    <source>
        <dbReference type="ARBA" id="ARBA00023163"/>
    </source>
</evidence>
<proteinExistence type="predicted"/>
<accession>A0A150M4E9</accession>
<dbReference type="InterPro" id="IPR001647">
    <property type="entry name" value="HTH_TetR"/>
</dbReference>
<keyword evidence="3" id="KW-0804">Transcription</keyword>
<reference evidence="6 7" key="1">
    <citation type="submission" date="2016-01" db="EMBL/GenBank/DDBJ databases">
        <title>Draft Genome Sequences of Seven Thermophilic Sporeformers Isolated from Foods.</title>
        <authorList>
            <person name="Berendsen E.M."/>
            <person name="Wells-Bennik M.H."/>
            <person name="Krawcyk A.O."/>
            <person name="De Jong A."/>
            <person name="Holsappel S."/>
            <person name="Eijlander R.T."/>
            <person name="Kuipers O.P."/>
        </authorList>
    </citation>
    <scope>NUCLEOTIDE SEQUENCE [LARGE SCALE GENOMIC DNA]</scope>
    <source>
        <strain evidence="6 7">B4135</strain>
    </source>
</reference>
<keyword evidence="2 4" id="KW-0238">DNA-binding</keyword>
<dbReference type="Proteomes" id="UP000075683">
    <property type="component" value="Unassembled WGS sequence"/>
</dbReference>
<dbReference type="Pfam" id="PF00440">
    <property type="entry name" value="TetR_N"/>
    <property type="match status" value="1"/>
</dbReference>
<evidence type="ECO:0000256" key="2">
    <source>
        <dbReference type="ARBA" id="ARBA00023125"/>
    </source>
</evidence>
<dbReference type="GO" id="GO:0003677">
    <property type="term" value="F:DNA binding"/>
    <property type="evidence" value="ECO:0007669"/>
    <property type="project" value="UniProtKB-UniRule"/>
</dbReference>
<evidence type="ECO:0000256" key="1">
    <source>
        <dbReference type="ARBA" id="ARBA00023015"/>
    </source>
</evidence>
<dbReference type="PROSITE" id="PS50977">
    <property type="entry name" value="HTH_TETR_2"/>
    <property type="match status" value="1"/>
</dbReference>
<dbReference type="InterPro" id="IPR009057">
    <property type="entry name" value="Homeodomain-like_sf"/>
</dbReference>
<dbReference type="AlphaFoldDB" id="A0A150M4E9"/>
<gene>
    <name evidence="6" type="ORF">B4135_0134</name>
</gene>
<feature type="domain" description="HTH tetR-type" evidence="5">
    <location>
        <begin position="8"/>
        <end position="68"/>
    </location>
</feature>